<proteinExistence type="predicted"/>
<dbReference type="GO" id="GO:0006420">
    <property type="term" value="P:arginyl-tRNA aminoacylation"/>
    <property type="evidence" value="ECO:0007669"/>
    <property type="project" value="InterPro"/>
</dbReference>
<dbReference type="PANTHER" id="PTHR11956:SF5">
    <property type="entry name" value="ARGININE--TRNA LIGASE, CYTOPLASMIC"/>
    <property type="match status" value="1"/>
</dbReference>
<dbReference type="SMART" id="SM01016">
    <property type="entry name" value="Arg_tRNA_synt_N"/>
    <property type="match status" value="1"/>
</dbReference>
<dbReference type="InterPro" id="IPR001278">
    <property type="entry name" value="Arg-tRNA-ligase"/>
</dbReference>
<protein>
    <recommendedName>
        <fullName evidence="1">Arginyl tRNA synthetase N-terminal domain-containing protein</fullName>
    </recommendedName>
</protein>
<comment type="caution">
    <text evidence="2">The sequence shown here is derived from an EMBL/GenBank/DDBJ whole genome shotgun (WGS) entry which is preliminary data.</text>
</comment>
<dbReference type="PANTHER" id="PTHR11956">
    <property type="entry name" value="ARGINYL-TRNA SYNTHETASE"/>
    <property type="match status" value="1"/>
</dbReference>
<feature type="non-terminal residue" evidence="2">
    <location>
        <position position="133"/>
    </location>
</feature>
<dbReference type="GO" id="GO:0005737">
    <property type="term" value="C:cytoplasm"/>
    <property type="evidence" value="ECO:0007669"/>
    <property type="project" value="InterPro"/>
</dbReference>
<dbReference type="GO" id="GO:0004814">
    <property type="term" value="F:arginine-tRNA ligase activity"/>
    <property type="evidence" value="ECO:0007669"/>
    <property type="project" value="InterPro"/>
</dbReference>
<organism evidence="2 3">
    <name type="scientific">Candidatus Roizmanbacteria bacterium CG_4_10_14_3_um_filter_39_13</name>
    <dbReference type="NCBI Taxonomy" id="1974831"/>
    <lineage>
        <taxon>Bacteria</taxon>
        <taxon>Candidatus Roizmaniibacteriota</taxon>
    </lineage>
</organism>
<dbReference type="EMBL" id="PFJH01000116">
    <property type="protein sequence ID" value="PIX68523.1"/>
    <property type="molecule type" value="Genomic_DNA"/>
</dbReference>
<dbReference type="InterPro" id="IPR014729">
    <property type="entry name" value="Rossmann-like_a/b/a_fold"/>
</dbReference>
<name>A0A2M7LKC9_9BACT</name>
<reference evidence="3" key="1">
    <citation type="submission" date="2017-09" db="EMBL/GenBank/DDBJ databases">
        <title>Depth-based differentiation of microbial function through sediment-hosted aquifers and enrichment of novel symbionts in the deep terrestrial subsurface.</title>
        <authorList>
            <person name="Probst A.J."/>
            <person name="Ladd B."/>
            <person name="Jarett J.K."/>
            <person name="Geller-Mcgrath D.E."/>
            <person name="Sieber C.M.K."/>
            <person name="Emerson J.B."/>
            <person name="Anantharaman K."/>
            <person name="Thomas B.C."/>
            <person name="Malmstrom R."/>
            <person name="Stieglmeier M."/>
            <person name="Klingl A."/>
            <person name="Woyke T."/>
            <person name="Ryan C.M."/>
            <person name="Banfield J.F."/>
        </authorList>
    </citation>
    <scope>NUCLEOTIDE SEQUENCE [LARGE SCALE GENOMIC DNA]</scope>
</reference>
<dbReference type="InterPro" id="IPR036695">
    <property type="entry name" value="Arg-tRNA-synth_N_sf"/>
</dbReference>
<feature type="domain" description="Arginyl tRNA synthetase N-terminal" evidence="1">
    <location>
        <begin position="3"/>
        <end position="84"/>
    </location>
</feature>
<dbReference type="SUPFAM" id="SSF55190">
    <property type="entry name" value="Arginyl-tRNA synthetase (ArgRS), N-terminal 'additional' domain"/>
    <property type="match status" value="1"/>
</dbReference>
<dbReference type="Gene3D" id="3.40.50.620">
    <property type="entry name" value="HUPs"/>
    <property type="match status" value="1"/>
</dbReference>
<sequence>MESNIKQLITNAIQKSQADFTDEVQLSIPQLQFGDYSSNVALILAKKLKRNTMEIAIQIADSVQSNENIEKCVAIKPGFVNVWIKKNCIFEALNRPLEEKLGSSDSLAGVKIMVEYTDPNFFKEFHVGHLYSN</sequence>
<evidence type="ECO:0000259" key="1">
    <source>
        <dbReference type="SMART" id="SM01016"/>
    </source>
</evidence>
<dbReference type="AlphaFoldDB" id="A0A2M7LKC9"/>
<evidence type="ECO:0000313" key="3">
    <source>
        <dbReference type="Proteomes" id="UP000228500"/>
    </source>
</evidence>
<evidence type="ECO:0000313" key="2">
    <source>
        <dbReference type="EMBL" id="PIX68523.1"/>
    </source>
</evidence>
<accession>A0A2M7LKC9</accession>
<dbReference type="InterPro" id="IPR005148">
    <property type="entry name" value="Arg-tRNA-synth_N"/>
</dbReference>
<dbReference type="Gene3D" id="3.30.1360.70">
    <property type="entry name" value="Arginyl tRNA synthetase N-terminal domain"/>
    <property type="match status" value="1"/>
</dbReference>
<dbReference type="Proteomes" id="UP000228500">
    <property type="component" value="Unassembled WGS sequence"/>
</dbReference>
<gene>
    <name evidence="2" type="ORF">COZ40_02805</name>
</gene>
<dbReference type="Pfam" id="PF03485">
    <property type="entry name" value="Arg_tRNA_synt_N"/>
    <property type="match status" value="1"/>
</dbReference>
<dbReference type="GO" id="GO:0005524">
    <property type="term" value="F:ATP binding"/>
    <property type="evidence" value="ECO:0007669"/>
    <property type="project" value="InterPro"/>
</dbReference>